<dbReference type="PANTHER" id="PTHR21262">
    <property type="entry name" value="GUANOSINE-3',5'-BIS DIPHOSPHATE 3'-PYROPHOSPHOHYDROLASE"/>
    <property type="match status" value="1"/>
</dbReference>
<dbReference type="InterPro" id="IPR006674">
    <property type="entry name" value="HD_domain"/>
</dbReference>
<name>A0A0G0MDM6_9BACT</name>
<dbReference type="Gene3D" id="3.30.460.10">
    <property type="entry name" value="Beta Polymerase, domain 2"/>
    <property type="match status" value="1"/>
</dbReference>
<dbReference type="SMART" id="SM00954">
    <property type="entry name" value="RelA_SpoT"/>
    <property type="match status" value="1"/>
</dbReference>
<evidence type="ECO:0000313" key="5">
    <source>
        <dbReference type="EMBL" id="KKQ98440.1"/>
    </source>
</evidence>
<evidence type="ECO:0000256" key="1">
    <source>
        <dbReference type="ARBA" id="ARBA00025704"/>
    </source>
</evidence>
<dbReference type="EMBL" id="LBWA01000003">
    <property type="protein sequence ID" value="KKQ98440.1"/>
    <property type="molecule type" value="Genomic_DNA"/>
</dbReference>
<dbReference type="SUPFAM" id="SSF81271">
    <property type="entry name" value="TGS-like"/>
    <property type="match status" value="1"/>
</dbReference>
<comment type="caution">
    <text evidence="5">The sequence shown here is derived from an EMBL/GenBank/DDBJ whole genome shotgun (WGS) entry which is preliminary data.</text>
</comment>
<dbReference type="Gene3D" id="1.10.3210.10">
    <property type="entry name" value="Hypothetical protein af1432"/>
    <property type="match status" value="1"/>
</dbReference>
<dbReference type="PANTHER" id="PTHR21262:SF31">
    <property type="entry name" value="GTP PYROPHOSPHOKINASE"/>
    <property type="match status" value="1"/>
</dbReference>
<feature type="domain" description="HD" evidence="3">
    <location>
        <begin position="46"/>
        <end position="146"/>
    </location>
</feature>
<dbReference type="SMART" id="SM00471">
    <property type="entry name" value="HDc"/>
    <property type="match status" value="1"/>
</dbReference>
<dbReference type="Gene3D" id="3.10.20.30">
    <property type="match status" value="1"/>
</dbReference>
<evidence type="ECO:0000259" key="4">
    <source>
        <dbReference type="PROSITE" id="PS51880"/>
    </source>
</evidence>
<dbReference type="InterPro" id="IPR043519">
    <property type="entry name" value="NT_sf"/>
</dbReference>
<feature type="domain" description="TGS" evidence="4">
    <location>
        <begin position="398"/>
        <end position="461"/>
    </location>
</feature>
<proteinExistence type="inferred from homology"/>
<dbReference type="SUPFAM" id="SSF109604">
    <property type="entry name" value="HD-domain/PDEase-like"/>
    <property type="match status" value="1"/>
</dbReference>
<dbReference type="Pfam" id="PF04607">
    <property type="entry name" value="RelA_SpoT"/>
    <property type="match status" value="1"/>
</dbReference>
<dbReference type="GO" id="GO:0015969">
    <property type="term" value="P:guanosine tetraphosphate metabolic process"/>
    <property type="evidence" value="ECO:0007669"/>
    <property type="project" value="InterPro"/>
</dbReference>
<evidence type="ECO:0000256" key="2">
    <source>
        <dbReference type="RuleBase" id="RU003847"/>
    </source>
</evidence>
<dbReference type="PATRIC" id="fig|1618549.4.peg.324"/>
<dbReference type="CDD" id="cd05399">
    <property type="entry name" value="NT_Rel-Spo_like"/>
    <property type="match status" value="1"/>
</dbReference>
<dbReference type="FunFam" id="1.10.3210.10:FF:000001">
    <property type="entry name" value="GTP pyrophosphokinase RelA"/>
    <property type="match status" value="1"/>
</dbReference>
<sequence>MEEEYKKLVTKIKHYNPNPNLELVSKAWEFAKLAHYGQERLSGDPTISHPLAVTHILADWKLDSISIASGLLHDTIEDCGIKKEELVDEFGEDVANLVDGVTDISKLKLRGSKDEEFVDNLRKMLLVMAKDLRVVFVRLADRLHNMRTLEFLSEEKQKRIARETLEVFAPLAERLGIGEVKSELEDLAFPYVYPDEYKKVSELSKPQYKKAEDHIKKMKRVLHKKLGIQGIRAKIHSRKKHLYSLWRKLERSEINWDFEKIQDIVALRILVETVENCYTALGIVHNTYKPVPQIAISDFISQPKPNGYRSIHTKVFGPGDRIVEVQIATFEMYEENEYGLASHWYYSLMKSGKASDKVVERGFFAPTEKINWVKQLVDWQKKEADSDEFIRAVKFDALAERIFVFSPKGDVFDLPINASPVDYAFAVHTDLGAYIKAAKVNGKMIPLSYKLKSSDVVEIIKSKEKRKPSHDWLEFVVTTEARREIEKHLRKEGLKS</sequence>
<dbReference type="GO" id="GO:0005886">
    <property type="term" value="C:plasma membrane"/>
    <property type="evidence" value="ECO:0007669"/>
    <property type="project" value="TreeGrafter"/>
</dbReference>
<dbReference type="InterPro" id="IPR004095">
    <property type="entry name" value="TGS"/>
</dbReference>
<dbReference type="InterPro" id="IPR007685">
    <property type="entry name" value="RelA_SpoT"/>
</dbReference>
<dbReference type="InterPro" id="IPR012676">
    <property type="entry name" value="TGS-like"/>
</dbReference>
<dbReference type="Pfam" id="PF02824">
    <property type="entry name" value="TGS"/>
    <property type="match status" value="1"/>
</dbReference>
<dbReference type="Pfam" id="PF13328">
    <property type="entry name" value="HD_4"/>
    <property type="match status" value="1"/>
</dbReference>
<dbReference type="InterPro" id="IPR004811">
    <property type="entry name" value="RelA/Spo_fam"/>
</dbReference>
<dbReference type="AlphaFoldDB" id="A0A0G0MDM6"/>
<evidence type="ECO:0000313" key="6">
    <source>
        <dbReference type="Proteomes" id="UP000034325"/>
    </source>
</evidence>
<dbReference type="PROSITE" id="PS51831">
    <property type="entry name" value="HD"/>
    <property type="match status" value="1"/>
</dbReference>
<reference evidence="5 6" key="1">
    <citation type="journal article" date="2015" name="Nature">
        <title>rRNA introns, odd ribosomes, and small enigmatic genomes across a large radiation of phyla.</title>
        <authorList>
            <person name="Brown C.T."/>
            <person name="Hug L.A."/>
            <person name="Thomas B.C."/>
            <person name="Sharon I."/>
            <person name="Castelle C.J."/>
            <person name="Singh A."/>
            <person name="Wilkins M.J."/>
            <person name="Williams K.H."/>
            <person name="Banfield J.F."/>
        </authorList>
    </citation>
    <scope>NUCLEOTIDE SEQUENCE [LARGE SCALE GENOMIC DNA]</scope>
</reference>
<dbReference type="NCBIfam" id="TIGR00691">
    <property type="entry name" value="spoT_relA"/>
    <property type="match status" value="1"/>
</dbReference>
<dbReference type="Proteomes" id="UP000034325">
    <property type="component" value="Unassembled WGS sequence"/>
</dbReference>
<dbReference type="CDD" id="cd00077">
    <property type="entry name" value="HDc"/>
    <property type="match status" value="1"/>
</dbReference>
<dbReference type="CDD" id="cd01668">
    <property type="entry name" value="TGS_RSH"/>
    <property type="match status" value="1"/>
</dbReference>
<dbReference type="FunFam" id="3.10.20.30:FF:000002">
    <property type="entry name" value="GTP pyrophosphokinase (RelA/SpoT)"/>
    <property type="match status" value="1"/>
</dbReference>
<dbReference type="InterPro" id="IPR033655">
    <property type="entry name" value="TGS_RelA/SpoT"/>
</dbReference>
<gene>
    <name evidence="5" type="ORF">UT23_C0003G0067</name>
</gene>
<dbReference type="PROSITE" id="PS51880">
    <property type="entry name" value="TGS"/>
    <property type="match status" value="1"/>
</dbReference>
<comment type="similarity">
    <text evidence="2">Belongs to the relA/spoT family.</text>
</comment>
<comment type="function">
    <text evidence="2">In eubacteria ppGpp (guanosine 3'-diphosphate 5'-diphosphate) is a mediator of the stringent response that coordinates a variety of cellular activities in response to changes in nutritional abundance.</text>
</comment>
<dbReference type="SUPFAM" id="SSF81301">
    <property type="entry name" value="Nucleotidyltransferase"/>
    <property type="match status" value="1"/>
</dbReference>
<protein>
    <submittedName>
        <fullName evidence="5">(P)ppGpp synthetase I, SpoT/RelA</fullName>
    </submittedName>
</protein>
<dbReference type="InterPro" id="IPR012675">
    <property type="entry name" value="Beta-grasp_dom_sf"/>
</dbReference>
<comment type="pathway">
    <text evidence="1">Purine metabolism.</text>
</comment>
<organism evidence="5 6">
    <name type="scientific">Candidatus Woesebacteria bacterium GW2011_GWA1_39_12</name>
    <dbReference type="NCBI Taxonomy" id="1618549"/>
    <lineage>
        <taxon>Bacteria</taxon>
        <taxon>Candidatus Woeseibacteriota</taxon>
    </lineage>
</organism>
<evidence type="ECO:0000259" key="3">
    <source>
        <dbReference type="PROSITE" id="PS51831"/>
    </source>
</evidence>
<dbReference type="InterPro" id="IPR003607">
    <property type="entry name" value="HD/PDEase_dom"/>
</dbReference>
<accession>A0A0G0MDM6</accession>